<dbReference type="Gene3D" id="3.60.40.10">
    <property type="entry name" value="PPM-type phosphatase domain"/>
    <property type="match status" value="1"/>
</dbReference>
<evidence type="ECO:0000256" key="1">
    <source>
        <dbReference type="ARBA" id="ARBA00022801"/>
    </source>
</evidence>
<keyword evidence="2" id="KW-0175">Coiled coil</keyword>
<gene>
    <name evidence="5" type="ORF">CH379_05030</name>
</gene>
<dbReference type="InterPro" id="IPR001932">
    <property type="entry name" value="PPM-type_phosphatase-like_dom"/>
</dbReference>
<dbReference type="InterPro" id="IPR036457">
    <property type="entry name" value="PPM-type-like_dom_sf"/>
</dbReference>
<dbReference type="AlphaFoldDB" id="A0A2N0BBP5"/>
<feature type="domain" description="PPM-type phosphatase" evidence="4">
    <location>
        <begin position="238"/>
        <end position="452"/>
    </location>
</feature>
<dbReference type="PANTHER" id="PTHR43156:SF2">
    <property type="entry name" value="STAGE II SPORULATION PROTEIN E"/>
    <property type="match status" value="1"/>
</dbReference>
<dbReference type="EMBL" id="NPEF01000034">
    <property type="protein sequence ID" value="PJZ93956.1"/>
    <property type="molecule type" value="Genomic_DNA"/>
</dbReference>
<dbReference type="SMART" id="SM00331">
    <property type="entry name" value="PP2C_SIG"/>
    <property type="match status" value="1"/>
</dbReference>
<dbReference type="OrthoDB" id="311592at2"/>
<evidence type="ECO:0000259" key="3">
    <source>
        <dbReference type="SMART" id="SM00065"/>
    </source>
</evidence>
<dbReference type="SUPFAM" id="SSF81606">
    <property type="entry name" value="PP2C-like"/>
    <property type="match status" value="1"/>
</dbReference>
<feature type="domain" description="GAF" evidence="3">
    <location>
        <begin position="33"/>
        <end position="185"/>
    </location>
</feature>
<evidence type="ECO:0000256" key="2">
    <source>
        <dbReference type="SAM" id="Coils"/>
    </source>
</evidence>
<dbReference type="Gene3D" id="3.30.450.40">
    <property type="match status" value="1"/>
</dbReference>
<evidence type="ECO:0000313" key="5">
    <source>
        <dbReference type="EMBL" id="PJZ93956.1"/>
    </source>
</evidence>
<dbReference type="Pfam" id="PF07228">
    <property type="entry name" value="SpoIIE"/>
    <property type="match status" value="1"/>
</dbReference>
<evidence type="ECO:0008006" key="6">
    <source>
        <dbReference type="Google" id="ProtNLM"/>
    </source>
</evidence>
<feature type="coiled-coil region" evidence="2">
    <location>
        <begin position="173"/>
        <end position="200"/>
    </location>
</feature>
<organism evidence="5">
    <name type="scientific">Leptospira ellisii</name>
    <dbReference type="NCBI Taxonomy" id="2023197"/>
    <lineage>
        <taxon>Bacteria</taxon>
        <taxon>Pseudomonadati</taxon>
        <taxon>Spirochaetota</taxon>
        <taxon>Spirochaetia</taxon>
        <taxon>Leptospirales</taxon>
        <taxon>Leptospiraceae</taxon>
        <taxon>Leptospira</taxon>
    </lineage>
</organism>
<dbReference type="PANTHER" id="PTHR43156">
    <property type="entry name" value="STAGE II SPORULATION PROTEIN E-RELATED"/>
    <property type="match status" value="1"/>
</dbReference>
<dbReference type="GO" id="GO:0016791">
    <property type="term" value="F:phosphatase activity"/>
    <property type="evidence" value="ECO:0007669"/>
    <property type="project" value="TreeGrafter"/>
</dbReference>
<dbReference type="SUPFAM" id="SSF55781">
    <property type="entry name" value="GAF domain-like"/>
    <property type="match status" value="1"/>
</dbReference>
<dbReference type="InterPro" id="IPR052016">
    <property type="entry name" value="Bact_Sigma-Reg"/>
</dbReference>
<dbReference type="InterPro" id="IPR029016">
    <property type="entry name" value="GAF-like_dom_sf"/>
</dbReference>
<accession>A0A2N0BBP5</accession>
<proteinExistence type="predicted"/>
<protein>
    <recommendedName>
        <fullName evidence="6">GAF domain-containing protein</fullName>
    </recommendedName>
</protein>
<comment type="caution">
    <text evidence="5">The sequence shown here is derived from an EMBL/GenBank/DDBJ whole genome shotgun (WGS) entry which is preliminary data.</text>
</comment>
<dbReference type="Pfam" id="PF01590">
    <property type="entry name" value="GAF"/>
    <property type="match status" value="1"/>
</dbReference>
<keyword evidence="1" id="KW-0378">Hydrolase</keyword>
<evidence type="ECO:0000259" key="4">
    <source>
        <dbReference type="SMART" id="SM00331"/>
    </source>
</evidence>
<dbReference type="SMART" id="SM00065">
    <property type="entry name" value="GAF"/>
    <property type="match status" value="1"/>
</dbReference>
<sequence>MIHDVVHSKEETLRRFNRELMSLAKNPVIDSGDRDAALNVLTESISRALGCERCSIWFYSETKISIQCLDLFILSENTHNSGMELFKKDFPHYFEVLQEQRLIVADDAVSDDATKEFAQNYLLPLNIVSMLDAPILMDGKLLGIVCNEQVGKPRSWSLEEQTFVGSIADMIPRIFQAVERKKAQEELKKANERLEQTVRARTRIILTQKEELEQQIRMAQKIQGALLPSALPRCESFDLQFLYAPMMELGGDFVDFLYDEETSSLGFFICDVSGHGISAAMVASMVKMSYFNWRSFIQDPEYGISQIYRSLNGKFAGHFITAVLGVLDVKTGEGKMTNVGHCPPVRLHKGSEPFPFQKTGALLTDLIPLRMETVPFHLEPGDRLVLYTDGIVEAFNAERKLFSEDRLLGILGSCENETLEGLCRRVFSEVNRFMGNSHEGFTDDLTILALERKKFPNS</sequence>
<dbReference type="InterPro" id="IPR003018">
    <property type="entry name" value="GAF"/>
</dbReference>
<reference evidence="5" key="1">
    <citation type="submission" date="2017-07" db="EMBL/GenBank/DDBJ databases">
        <title>Leptospira spp. isolated from tropical soils.</title>
        <authorList>
            <person name="Thibeaux R."/>
            <person name="Iraola G."/>
            <person name="Ferres I."/>
            <person name="Bierque E."/>
            <person name="Girault D."/>
            <person name="Soupe-Gilbert M.-E."/>
            <person name="Picardeau M."/>
            <person name="Goarant C."/>
        </authorList>
    </citation>
    <scope>NUCLEOTIDE SEQUENCE [LARGE SCALE GENOMIC DNA]</scope>
    <source>
        <strain evidence="5">ATI7-C-A5</strain>
    </source>
</reference>
<name>A0A2N0BBP5_9LEPT</name>